<keyword evidence="6" id="KW-0169">Cobalamin biosynthesis</keyword>
<dbReference type="Pfam" id="PF01923">
    <property type="entry name" value="Cob_adeno_trans"/>
    <property type="match status" value="1"/>
</dbReference>
<dbReference type="GO" id="GO:0009236">
    <property type="term" value="P:cobalamin biosynthetic process"/>
    <property type="evidence" value="ECO:0007669"/>
    <property type="project" value="UniProtKB-UniRule"/>
</dbReference>
<comment type="caution">
    <text evidence="8">The sequence shown here is derived from an EMBL/GenBank/DDBJ whole genome shotgun (WGS) entry which is preliminary data.</text>
</comment>
<gene>
    <name evidence="8" type="ORF">I215_14064</name>
</gene>
<comment type="catalytic activity">
    <reaction evidence="6">
        <text>2 cob(II)yrinate a,c diamide + reduced [electron-transfer flavoprotein] + 2 ATP = 2 adenosylcob(III)yrinate a,c-diamide + 2 triphosphate + oxidized [electron-transfer flavoprotein] + 3 H(+)</text>
        <dbReference type="Rhea" id="RHEA:11528"/>
        <dbReference type="Rhea" id="RHEA-COMP:10685"/>
        <dbReference type="Rhea" id="RHEA-COMP:10686"/>
        <dbReference type="ChEBI" id="CHEBI:15378"/>
        <dbReference type="ChEBI" id="CHEBI:18036"/>
        <dbReference type="ChEBI" id="CHEBI:30616"/>
        <dbReference type="ChEBI" id="CHEBI:57692"/>
        <dbReference type="ChEBI" id="CHEBI:58307"/>
        <dbReference type="ChEBI" id="CHEBI:58503"/>
        <dbReference type="ChEBI" id="CHEBI:58537"/>
        <dbReference type="EC" id="2.5.1.17"/>
    </reaction>
</comment>
<dbReference type="OrthoDB" id="9778896at2"/>
<evidence type="ECO:0000313" key="8">
    <source>
        <dbReference type="EMBL" id="EKF54127.1"/>
    </source>
</evidence>
<comment type="catalytic activity">
    <reaction evidence="6">
        <text>2 cob(II)alamin + reduced [electron-transfer flavoprotein] + 2 ATP = 2 adenosylcob(III)alamin + 2 triphosphate + oxidized [electron-transfer flavoprotein] + 3 H(+)</text>
        <dbReference type="Rhea" id="RHEA:28671"/>
        <dbReference type="Rhea" id="RHEA-COMP:10685"/>
        <dbReference type="Rhea" id="RHEA-COMP:10686"/>
        <dbReference type="ChEBI" id="CHEBI:15378"/>
        <dbReference type="ChEBI" id="CHEBI:16304"/>
        <dbReference type="ChEBI" id="CHEBI:18036"/>
        <dbReference type="ChEBI" id="CHEBI:18408"/>
        <dbReference type="ChEBI" id="CHEBI:30616"/>
        <dbReference type="ChEBI" id="CHEBI:57692"/>
        <dbReference type="ChEBI" id="CHEBI:58307"/>
        <dbReference type="EC" id="2.5.1.17"/>
    </reaction>
</comment>
<evidence type="ECO:0000259" key="7">
    <source>
        <dbReference type="Pfam" id="PF01923"/>
    </source>
</evidence>
<evidence type="ECO:0000256" key="1">
    <source>
        <dbReference type="ARBA" id="ARBA00007487"/>
    </source>
</evidence>
<keyword evidence="3 6" id="KW-0808">Transferase</keyword>
<dbReference type="InterPro" id="IPR029499">
    <property type="entry name" value="PduO-typ"/>
</dbReference>
<evidence type="ECO:0000256" key="6">
    <source>
        <dbReference type="RuleBase" id="RU366026"/>
    </source>
</evidence>
<feature type="domain" description="Cobalamin adenosyltransferase-like" evidence="7">
    <location>
        <begin position="3"/>
        <end position="173"/>
    </location>
</feature>
<comment type="similarity">
    <text evidence="1 6">Belongs to the Cob(I)alamin adenosyltransferase family.</text>
</comment>
<dbReference type="FunFam" id="1.20.1200.10:FF:000001">
    <property type="entry name" value="Cob(I)yrinic acid a,c-diamide adenosyltransferase"/>
    <property type="match status" value="1"/>
</dbReference>
<comment type="subunit">
    <text evidence="2">Homotrimer.</text>
</comment>
<evidence type="ECO:0000256" key="2">
    <source>
        <dbReference type="ARBA" id="ARBA00011233"/>
    </source>
</evidence>
<comment type="pathway">
    <text evidence="6">Cofactor biosynthesis; adenosylcobalamin biosynthesis; adenosylcobalamin from cob(II)yrinate a,c-diamide: step 2/7.</text>
</comment>
<keyword evidence="9" id="KW-1185">Reference proteome</keyword>
<dbReference type="STRING" id="555500.I215_14064"/>
<dbReference type="GO" id="GO:0008817">
    <property type="term" value="F:corrinoid adenosyltransferase activity"/>
    <property type="evidence" value="ECO:0007669"/>
    <property type="project" value="UniProtKB-UniRule"/>
</dbReference>
<dbReference type="Proteomes" id="UP000007364">
    <property type="component" value="Unassembled WGS sequence"/>
</dbReference>
<accession>K2QHA7</accession>
<evidence type="ECO:0000256" key="3">
    <source>
        <dbReference type="ARBA" id="ARBA00022679"/>
    </source>
</evidence>
<dbReference type="SUPFAM" id="SSF89028">
    <property type="entry name" value="Cobalamin adenosyltransferase-like"/>
    <property type="match status" value="1"/>
</dbReference>
<dbReference type="RefSeq" id="WP_008992645.1">
    <property type="nucleotide sequence ID" value="NZ_AMSG01000031.1"/>
</dbReference>
<dbReference type="PANTHER" id="PTHR12213:SF0">
    <property type="entry name" value="CORRINOID ADENOSYLTRANSFERASE MMAB"/>
    <property type="match status" value="1"/>
</dbReference>
<evidence type="ECO:0000256" key="5">
    <source>
        <dbReference type="ARBA" id="ARBA00022840"/>
    </source>
</evidence>
<dbReference type="Gene3D" id="1.20.1200.10">
    <property type="entry name" value="Cobalamin adenosyltransferase-like"/>
    <property type="match status" value="1"/>
</dbReference>
<dbReference type="PANTHER" id="PTHR12213">
    <property type="entry name" value="CORRINOID ADENOSYLTRANSFERASE"/>
    <property type="match status" value="1"/>
</dbReference>
<dbReference type="UniPathway" id="UPA00148">
    <property type="reaction ID" value="UER00233"/>
</dbReference>
<dbReference type="PATRIC" id="fig|555500.3.peg.2897"/>
<organism evidence="8 9">
    <name type="scientific">Galbibacter marinus</name>
    <dbReference type="NCBI Taxonomy" id="555500"/>
    <lineage>
        <taxon>Bacteria</taxon>
        <taxon>Pseudomonadati</taxon>
        <taxon>Bacteroidota</taxon>
        <taxon>Flavobacteriia</taxon>
        <taxon>Flavobacteriales</taxon>
        <taxon>Flavobacteriaceae</taxon>
        <taxon>Galbibacter</taxon>
    </lineage>
</organism>
<dbReference type="GO" id="GO:0005524">
    <property type="term" value="F:ATP binding"/>
    <property type="evidence" value="ECO:0007669"/>
    <property type="project" value="UniProtKB-UniRule"/>
</dbReference>
<sequence>MKIYTKTGDKGNTSLFGGNRVAKHHIRIDAYGTTDELNSWLGLIRDQNIDQHYKDNLIKIQNHLFTLGSILATPKDKLFLKNGKKRLNIQWIEQEHIEFLEQEIDLMDQSLEPMTHFVLPGGHTTVSYCHVARTVCRRAERNVSHLNENETVDPFVLQYLNRLSDYLFVLARKLSFELQANQILWAPDKER</sequence>
<dbReference type="AlphaFoldDB" id="K2QHA7"/>
<dbReference type="EC" id="2.5.1.17" evidence="6"/>
<dbReference type="NCBIfam" id="TIGR00636">
    <property type="entry name" value="PduO_Nterm"/>
    <property type="match status" value="1"/>
</dbReference>
<evidence type="ECO:0000313" key="9">
    <source>
        <dbReference type="Proteomes" id="UP000007364"/>
    </source>
</evidence>
<dbReference type="InterPro" id="IPR016030">
    <property type="entry name" value="CblAdoTrfase-like"/>
</dbReference>
<dbReference type="EMBL" id="AMSG01000031">
    <property type="protein sequence ID" value="EKF54127.1"/>
    <property type="molecule type" value="Genomic_DNA"/>
</dbReference>
<dbReference type="eggNOG" id="COG2096">
    <property type="taxonomic scope" value="Bacteria"/>
</dbReference>
<keyword evidence="4 6" id="KW-0547">Nucleotide-binding</keyword>
<dbReference type="InterPro" id="IPR036451">
    <property type="entry name" value="CblAdoTrfase-like_sf"/>
</dbReference>
<keyword evidence="5 6" id="KW-0067">ATP-binding</keyword>
<reference evidence="8 9" key="1">
    <citation type="journal article" date="2012" name="J. Bacteriol.">
        <title>Genome Sequence of Galbibacter marinum Type Strain ck-I2-15.</title>
        <authorList>
            <person name="Lai Q."/>
            <person name="Li C."/>
            <person name="Shao Z."/>
        </authorList>
    </citation>
    <scope>NUCLEOTIDE SEQUENCE [LARGE SCALE GENOMIC DNA]</scope>
    <source>
        <strain evidence="9">ck-I2-15</strain>
    </source>
</reference>
<protein>
    <recommendedName>
        <fullName evidence="6">Corrinoid adenosyltransferase</fullName>
        <ecNumber evidence="6">2.5.1.17</ecNumber>
    </recommendedName>
    <alternativeName>
        <fullName evidence="6">Cob(II)alamin adenosyltransferase</fullName>
    </alternativeName>
    <alternativeName>
        <fullName evidence="6">Cob(II)yrinic acid a,c-diamide adenosyltransferase</fullName>
    </alternativeName>
    <alternativeName>
        <fullName evidence="6">Cobinamide/cobalamin adenosyltransferase</fullName>
    </alternativeName>
</protein>
<name>K2QHA7_9FLAO</name>
<evidence type="ECO:0000256" key="4">
    <source>
        <dbReference type="ARBA" id="ARBA00022741"/>
    </source>
</evidence>
<proteinExistence type="inferred from homology"/>